<evidence type="ECO:0000313" key="10">
    <source>
        <dbReference type="Proteomes" id="UP000305131"/>
    </source>
</evidence>
<reference evidence="9 10" key="1">
    <citation type="submission" date="2019-05" db="EMBL/GenBank/DDBJ databases">
        <authorList>
            <person name="Zhou X."/>
        </authorList>
    </citation>
    <scope>NUCLEOTIDE SEQUENCE [LARGE SCALE GENOMIC DNA]</scope>
    <source>
        <strain evidence="9 10">DSM 432</strain>
    </source>
</reference>
<dbReference type="GO" id="GO:0005506">
    <property type="term" value="F:iron ion binding"/>
    <property type="evidence" value="ECO:0007669"/>
    <property type="project" value="UniProtKB-UniRule"/>
</dbReference>
<dbReference type="NCBIfam" id="NF003975">
    <property type="entry name" value="PRK05467.1-4"/>
    <property type="match status" value="1"/>
</dbReference>
<feature type="binding site" evidence="7">
    <location>
        <position position="159"/>
    </location>
    <ligand>
        <name>Fe cation</name>
        <dbReference type="ChEBI" id="CHEBI:24875"/>
    </ligand>
</feature>
<name>A0A6C1KVD2_XANAU</name>
<keyword evidence="5 7" id="KW-0560">Oxidoreductase</keyword>
<dbReference type="RefSeq" id="WP_138399627.1">
    <property type="nucleotide sequence ID" value="NZ_JBAFVI010000002.1"/>
</dbReference>
<dbReference type="PANTHER" id="PTHR41536">
    <property type="entry name" value="PKHD-TYPE HYDROXYLASE YBIX"/>
    <property type="match status" value="1"/>
</dbReference>
<evidence type="ECO:0000256" key="1">
    <source>
        <dbReference type="ARBA" id="ARBA00001961"/>
    </source>
</evidence>
<dbReference type="AlphaFoldDB" id="A0A6C1KVD2"/>
<proteinExistence type="inferred from homology"/>
<dbReference type="EMBL" id="VAUP01000022">
    <property type="protein sequence ID" value="TLX43273.1"/>
    <property type="molecule type" value="Genomic_DNA"/>
</dbReference>
<dbReference type="Gene3D" id="2.60.120.620">
    <property type="entry name" value="q2cbj1_9rhob like domain"/>
    <property type="match status" value="1"/>
</dbReference>
<feature type="binding site" evidence="7">
    <location>
        <position position="98"/>
    </location>
    <ligand>
        <name>Fe cation</name>
        <dbReference type="ChEBI" id="CHEBI:24875"/>
    </ligand>
</feature>
<dbReference type="InterPro" id="IPR044862">
    <property type="entry name" value="Pro_4_hyd_alph_FE2OG_OXY"/>
</dbReference>
<evidence type="ECO:0000313" key="9">
    <source>
        <dbReference type="EMBL" id="TLX43273.1"/>
    </source>
</evidence>
<keyword evidence="2 7" id="KW-0479">Metal-binding</keyword>
<evidence type="ECO:0000256" key="3">
    <source>
        <dbReference type="ARBA" id="ARBA00022896"/>
    </source>
</evidence>
<dbReference type="HAMAP" id="MF_00657">
    <property type="entry name" value="Hydroxyl_YbiX"/>
    <property type="match status" value="1"/>
</dbReference>
<dbReference type="GeneID" id="95774110"/>
<organism evidence="9 10">
    <name type="scientific">Xanthobacter autotrophicus</name>
    <dbReference type="NCBI Taxonomy" id="280"/>
    <lineage>
        <taxon>Bacteria</taxon>
        <taxon>Pseudomonadati</taxon>
        <taxon>Pseudomonadota</taxon>
        <taxon>Alphaproteobacteria</taxon>
        <taxon>Hyphomicrobiales</taxon>
        <taxon>Xanthobacteraceae</taxon>
        <taxon>Xanthobacter</taxon>
    </lineage>
</organism>
<evidence type="ECO:0000256" key="4">
    <source>
        <dbReference type="ARBA" id="ARBA00022964"/>
    </source>
</evidence>
<feature type="domain" description="Fe2OG dioxygenase" evidence="8">
    <location>
        <begin position="78"/>
        <end position="178"/>
    </location>
</feature>
<comment type="cofactor">
    <cofactor evidence="1 7">
        <name>L-ascorbate</name>
        <dbReference type="ChEBI" id="CHEBI:38290"/>
    </cofactor>
</comment>
<dbReference type="InterPro" id="IPR006620">
    <property type="entry name" value="Pro_4_hyd_alph"/>
</dbReference>
<feature type="binding site" evidence="7">
    <location>
        <position position="169"/>
    </location>
    <ligand>
        <name>2-oxoglutarate</name>
        <dbReference type="ChEBI" id="CHEBI:16810"/>
    </ligand>
</feature>
<evidence type="ECO:0000256" key="6">
    <source>
        <dbReference type="ARBA" id="ARBA00023004"/>
    </source>
</evidence>
<dbReference type="Pfam" id="PF18331">
    <property type="entry name" value="PKHD_C"/>
    <property type="match status" value="1"/>
</dbReference>
<evidence type="ECO:0000259" key="8">
    <source>
        <dbReference type="PROSITE" id="PS51471"/>
    </source>
</evidence>
<dbReference type="InterPro" id="IPR023550">
    <property type="entry name" value="PKHD_hydroxylase"/>
</dbReference>
<evidence type="ECO:0000256" key="5">
    <source>
        <dbReference type="ARBA" id="ARBA00023002"/>
    </source>
</evidence>
<comment type="cofactor">
    <cofactor evidence="7">
        <name>Fe(2+)</name>
        <dbReference type="ChEBI" id="CHEBI:29033"/>
    </cofactor>
    <text evidence="7">Binds 1 Fe(2+) ion per subunit.</text>
</comment>
<dbReference type="GO" id="GO:0016706">
    <property type="term" value="F:2-oxoglutarate-dependent dioxygenase activity"/>
    <property type="evidence" value="ECO:0007669"/>
    <property type="project" value="UniProtKB-UniRule"/>
</dbReference>
<keyword evidence="6 7" id="KW-0408">Iron</keyword>
<dbReference type="Proteomes" id="UP000305131">
    <property type="component" value="Unassembled WGS sequence"/>
</dbReference>
<feature type="binding site" evidence="7">
    <location>
        <position position="96"/>
    </location>
    <ligand>
        <name>Fe cation</name>
        <dbReference type="ChEBI" id="CHEBI:24875"/>
    </ligand>
</feature>
<evidence type="ECO:0000256" key="7">
    <source>
        <dbReference type="HAMAP-Rule" id="MF_00657"/>
    </source>
</evidence>
<dbReference type="GO" id="GO:0006879">
    <property type="term" value="P:intracellular iron ion homeostasis"/>
    <property type="evidence" value="ECO:0007669"/>
    <property type="project" value="TreeGrafter"/>
</dbReference>
<gene>
    <name evidence="9" type="ORF">FBQ73_11655</name>
</gene>
<dbReference type="Pfam" id="PF13640">
    <property type="entry name" value="2OG-FeII_Oxy_3"/>
    <property type="match status" value="1"/>
</dbReference>
<dbReference type="GO" id="GO:0031418">
    <property type="term" value="F:L-ascorbic acid binding"/>
    <property type="evidence" value="ECO:0007669"/>
    <property type="project" value="UniProtKB-KW"/>
</dbReference>
<keyword evidence="3 7" id="KW-0847">Vitamin C</keyword>
<dbReference type="Gene3D" id="4.10.860.20">
    <property type="entry name" value="Rabenosyn, Rab binding domain"/>
    <property type="match status" value="1"/>
</dbReference>
<sequence>MLVEIPNLLTGAEVAHCRRVLEASPWVDGRVTAGQQAAKSKFNLQIPVDSPQALELGDIILHALGRNPVFNSAAMPLHVLPPMFNRYDVGMKFGAHVDGAIRAIPGAGRRMRTDVSTTVFLSDPADYDGGELVIEDTYGAHEVKLPAGHAVVYPSSSLHSVNEITRGSRWGAFFWSQSMIKEGERRELLYDLDLAIIEIRTRMQDDDPAVLALTNVYHNLLRQWAQM</sequence>
<dbReference type="GO" id="GO:0006974">
    <property type="term" value="P:DNA damage response"/>
    <property type="evidence" value="ECO:0007669"/>
    <property type="project" value="TreeGrafter"/>
</dbReference>
<dbReference type="SMART" id="SM00702">
    <property type="entry name" value="P4Hc"/>
    <property type="match status" value="1"/>
</dbReference>
<accession>A0A6C1KVD2</accession>
<dbReference type="InterPro" id="IPR041097">
    <property type="entry name" value="PKHD_C"/>
</dbReference>
<comment type="caution">
    <text evidence="9">The sequence shown here is derived from an EMBL/GenBank/DDBJ whole genome shotgun (WGS) entry which is preliminary data.</text>
</comment>
<dbReference type="PANTHER" id="PTHR41536:SF1">
    <property type="entry name" value="PKHD-TYPE HYDROXYLASE YBIX"/>
    <property type="match status" value="1"/>
</dbReference>
<dbReference type="PROSITE" id="PS51471">
    <property type="entry name" value="FE2OG_OXY"/>
    <property type="match status" value="1"/>
</dbReference>
<dbReference type="InterPro" id="IPR005123">
    <property type="entry name" value="Oxoglu/Fe-dep_dioxygenase_dom"/>
</dbReference>
<dbReference type="OrthoDB" id="9812472at2"/>
<evidence type="ECO:0000256" key="2">
    <source>
        <dbReference type="ARBA" id="ARBA00022723"/>
    </source>
</evidence>
<keyword evidence="4 7" id="KW-0223">Dioxygenase</keyword>
<dbReference type="NCBIfam" id="NF003974">
    <property type="entry name" value="PRK05467.1-3"/>
    <property type="match status" value="1"/>
</dbReference>
<protein>
    <submittedName>
        <fullName evidence="9">Fe2+-dependent dioxygenase</fullName>
    </submittedName>
</protein>